<dbReference type="RefSeq" id="WP_223674480.1">
    <property type="nucleotide sequence ID" value="NZ_JAINZW010000001.1"/>
</dbReference>
<keyword evidence="3" id="KW-1185">Reference proteome</keyword>
<comment type="caution">
    <text evidence="2">The sequence shown here is derived from an EMBL/GenBank/DDBJ whole genome shotgun (WGS) entry which is preliminary data.</text>
</comment>
<dbReference type="EMBL" id="JAINZW010000001">
    <property type="protein sequence ID" value="MBZ4038284.1"/>
    <property type="molecule type" value="Genomic_DNA"/>
</dbReference>
<name>A0ABS7T340_9GAMM</name>
<feature type="compositionally biased region" description="Basic and acidic residues" evidence="1">
    <location>
        <begin position="29"/>
        <end position="56"/>
    </location>
</feature>
<feature type="compositionally biased region" description="Basic and acidic residues" evidence="1">
    <location>
        <begin position="70"/>
        <end position="90"/>
    </location>
</feature>
<protein>
    <submittedName>
        <fullName evidence="2">Uncharacterized protein</fullName>
    </submittedName>
</protein>
<evidence type="ECO:0000313" key="2">
    <source>
        <dbReference type="EMBL" id="MBZ4038284.1"/>
    </source>
</evidence>
<dbReference type="Proteomes" id="UP001430954">
    <property type="component" value="Unassembled WGS sequence"/>
</dbReference>
<gene>
    <name evidence="2" type="ORF">K6753_01875</name>
</gene>
<evidence type="ECO:0000256" key="1">
    <source>
        <dbReference type="SAM" id="MobiDB-lite"/>
    </source>
</evidence>
<reference evidence="2 3" key="1">
    <citation type="submission" date="2021-09" db="EMBL/GenBank/DDBJ databases">
        <title>Lysobacter sp. 13A isolated from the river sediment.</title>
        <authorList>
            <person name="Liu H."/>
            <person name="Li S."/>
            <person name="Mao S."/>
        </authorList>
    </citation>
    <scope>NUCLEOTIDE SEQUENCE [LARGE SCALE GENOMIC DNA]</scope>
    <source>
        <strain evidence="2 3">13A</strain>
    </source>
</reference>
<sequence>MTKSSDTSTGAAARSQGEASGQKAGLRQPADDNRIEDRLENVDLESRGAKVNDHLRDKRGKGVAGEYDDSIDHDADERYVQDNAAERPKQ</sequence>
<feature type="compositionally biased region" description="Polar residues" evidence="1">
    <location>
        <begin position="1"/>
        <end position="10"/>
    </location>
</feature>
<proteinExistence type="predicted"/>
<evidence type="ECO:0000313" key="3">
    <source>
        <dbReference type="Proteomes" id="UP001430954"/>
    </source>
</evidence>
<accession>A0ABS7T340</accession>
<feature type="region of interest" description="Disordered" evidence="1">
    <location>
        <begin position="1"/>
        <end position="90"/>
    </location>
</feature>
<organism evidence="2 3">
    <name type="scientific">Novilysobacter selenitireducens</name>
    <dbReference type="NCBI Taxonomy" id="2872639"/>
    <lineage>
        <taxon>Bacteria</taxon>
        <taxon>Pseudomonadati</taxon>
        <taxon>Pseudomonadota</taxon>
        <taxon>Gammaproteobacteria</taxon>
        <taxon>Lysobacterales</taxon>
        <taxon>Lysobacteraceae</taxon>
        <taxon>Novilysobacter</taxon>
    </lineage>
</organism>